<dbReference type="SUPFAM" id="SSF53613">
    <property type="entry name" value="Ribokinase-like"/>
    <property type="match status" value="1"/>
</dbReference>
<sequence>MKPKIVVAGAVSFYLSVGVPEFPLRYASKCTPRWMAAGVSGAAGHIARVLSAFDDDVRLCTVVGRDAAGAQIRAELDREGLLGPGVVDGDGSSMGVALVAPDGSRLGLPHLEPVNATAYPFERVSAAAQGADLLVLTNAKFVRPLVAPAARLGVPIAVDVHLIGDVADEYNRPWLQAAEIVFCSHENLPCRPEPWMGRLFERYPRCRLACVGMGAAGALLGTRDGRLLRAEAMAPRGVVNTSGAGDALFAAFLHIWLRTGDAARALRGAVLYAGWKVGHRLPVAASLSEAELVELEAAYPVRTTV</sequence>
<reference evidence="5" key="1">
    <citation type="journal article" date="2019" name="Int. J. Syst. Evol. Microbiol.">
        <title>The Global Catalogue of Microorganisms (GCM) 10K type strain sequencing project: providing services to taxonomists for standard genome sequencing and annotation.</title>
        <authorList>
            <consortium name="The Broad Institute Genomics Platform"/>
            <consortium name="The Broad Institute Genome Sequencing Center for Infectious Disease"/>
            <person name="Wu L."/>
            <person name="Ma J."/>
        </authorList>
    </citation>
    <scope>NUCLEOTIDE SEQUENCE [LARGE SCALE GENOMIC DNA]</scope>
    <source>
        <strain evidence="5">CGMCC 4.7132</strain>
    </source>
</reference>
<proteinExistence type="predicted"/>
<dbReference type="PANTHER" id="PTHR10584">
    <property type="entry name" value="SUGAR KINASE"/>
    <property type="match status" value="1"/>
</dbReference>
<dbReference type="PROSITE" id="PS00584">
    <property type="entry name" value="PFKB_KINASES_2"/>
    <property type="match status" value="1"/>
</dbReference>
<feature type="domain" description="Carbohydrate kinase PfkB" evidence="3">
    <location>
        <begin position="211"/>
        <end position="281"/>
    </location>
</feature>
<accession>A0ABV9C9S2</accession>
<evidence type="ECO:0000256" key="2">
    <source>
        <dbReference type="ARBA" id="ARBA00022777"/>
    </source>
</evidence>
<dbReference type="EC" id="2.7.1.-" evidence="4"/>
<protein>
    <submittedName>
        <fullName evidence="4">Carbohydrate kinase family protein</fullName>
        <ecNumber evidence="4">2.7.1.-</ecNumber>
    </submittedName>
</protein>
<comment type="caution">
    <text evidence="4">The sequence shown here is derived from an EMBL/GenBank/DDBJ whole genome shotgun (WGS) entry which is preliminary data.</text>
</comment>
<dbReference type="EMBL" id="JBHSFP010000001">
    <property type="protein sequence ID" value="MFC4529307.1"/>
    <property type="molecule type" value="Genomic_DNA"/>
</dbReference>
<dbReference type="Proteomes" id="UP001596004">
    <property type="component" value="Unassembled WGS sequence"/>
</dbReference>
<evidence type="ECO:0000313" key="5">
    <source>
        <dbReference type="Proteomes" id="UP001596004"/>
    </source>
</evidence>
<dbReference type="Gene3D" id="3.40.1190.20">
    <property type="match status" value="1"/>
</dbReference>
<evidence type="ECO:0000259" key="3">
    <source>
        <dbReference type="Pfam" id="PF00294"/>
    </source>
</evidence>
<name>A0ABV9C9S2_9ACTN</name>
<gene>
    <name evidence="4" type="ORF">ACFO60_00915</name>
</gene>
<dbReference type="InterPro" id="IPR011611">
    <property type="entry name" value="PfkB_dom"/>
</dbReference>
<keyword evidence="5" id="KW-1185">Reference proteome</keyword>
<dbReference type="GO" id="GO:0016301">
    <property type="term" value="F:kinase activity"/>
    <property type="evidence" value="ECO:0007669"/>
    <property type="project" value="UniProtKB-KW"/>
</dbReference>
<dbReference type="InterPro" id="IPR029056">
    <property type="entry name" value="Ribokinase-like"/>
</dbReference>
<dbReference type="RefSeq" id="WP_380835724.1">
    <property type="nucleotide sequence ID" value="NZ_JBHSFP010000001.1"/>
</dbReference>
<dbReference type="Pfam" id="PF00294">
    <property type="entry name" value="PfkB"/>
    <property type="match status" value="1"/>
</dbReference>
<organism evidence="4 5">
    <name type="scientific">Sphaerisporangium dianthi</name>
    <dbReference type="NCBI Taxonomy" id="1436120"/>
    <lineage>
        <taxon>Bacteria</taxon>
        <taxon>Bacillati</taxon>
        <taxon>Actinomycetota</taxon>
        <taxon>Actinomycetes</taxon>
        <taxon>Streptosporangiales</taxon>
        <taxon>Streptosporangiaceae</taxon>
        <taxon>Sphaerisporangium</taxon>
    </lineage>
</organism>
<dbReference type="PANTHER" id="PTHR10584:SF166">
    <property type="entry name" value="RIBOKINASE"/>
    <property type="match status" value="1"/>
</dbReference>
<keyword evidence="1 4" id="KW-0808">Transferase</keyword>
<keyword evidence="2 4" id="KW-0418">Kinase</keyword>
<evidence type="ECO:0000313" key="4">
    <source>
        <dbReference type="EMBL" id="MFC4529307.1"/>
    </source>
</evidence>
<dbReference type="InterPro" id="IPR002173">
    <property type="entry name" value="Carboh/pur_kinase_PfkB_CS"/>
</dbReference>
<evidence type="ECO:0000256" key="1">
    <source>
        <dbReference type="ARBA" id="ARBA00022679"/>
    </source>
</evidence>